<dbReference type="Proteomes" id="UP000366051">
    <property type="component" value="Chromosome"/>
</dbReference>
<dbReference type="SUPFAM" id="SSF88659">
    <property type="entry name" value="Sigma3 and sigma4 domains of RNA polymerase sigma factors"/>
    <property type="match status" value="1"/>
</dbReference>
<protein>
    <submittedName>
        <fullName evidence="2">Putative RNA polymerase subunit sigma-28</fullName>
    </submittedName>
</protein>
<dbReference type="InterPro" id="IPR007630">
    <property type="entry name" value="RNA_pol_sigma70_r4"/>
</dbReference>
<sequence length="98" mass="11558">MDRDYGIYALLLNFYHLREARYIRGEYDASVLLLDFYNSLHEAKLTKRQKEILYHVFIKDMMQQEVAGKLNITQQAVSDHVNAAIRKIATLNRRKEVA</sequence>
<dbReference type="AlphaFoldDB" id="A0A5Q2MXX4"/>
<reference evidence="3" key="1">
    <citation type="submission" date="2019-11" db="EMBL/GenBank/DDBJ databases">
        <title>Genome sequence of Heliorestis convoluta strain HH, an alkaliphilic and minimalistic phototrophic bacterium from a soda lake in Egypt.</title>
        <authorList>
            <person name="Dewey E.D."/>
            <person name="Stokes L.M."/>
            <person name="Burchell B.M."/>
            <person name="Shaffer K.N."/>
            <person name="Huntington A.M."/>
            <person name="Baker J.M."/>
            <person name="Nadendla S."/>
            <person name="Giglio M.G."/>
            <person name="Touchman J.W."/>
            <person name="Blankenship R.E."/>
            <person name="Madigan M.T."/>
            <person name="Sattley W.M."/>
        </authorList>
    </citation>
    <scope>NUCLEOTIDE SEQUENCE [LARGE SCALE GENOMIC DNA]</scope>
    <source>
        <strain evidence="3">HH</strain>
    </source>
</reference>
<evidence type="ECO:0000313" key="3">
    <source>
        <dbReference type="Proteomes" id="UP000366051"/>
    </source>
</evidence>
<feature type="domain" description="RNA polymerase sigma-70 region 4" evidence="1">
    <location>
        <begin position="43"/>
        <end position="88"/>
    </location>
</feature>
<organism evidence="2 3">
    <name type="scientific">Heliorestis convoluta</name>
    <dbReference type="NCBI Taxonomy" id="356322"/>
    <lineage>
        <taxon>Bacteria</taxon>
        <taxon>Bacillati</taxon>
        <taxon>Bacillota</taxon>
        <taxon>Clostridia</taxon>
        <taxon>Eubacteriales</taxon>
        <taxon>Heliobacteriaceae</taxon>
        <taxon>Heliorestis</taxon>
    </lineage>
</organism>
<name>A0A5Q2MXX4_9FIRM</name>
<dbReference type="KEGG" id="hcv:FTV88_1584"/>
<dbReference type="InterPro" id="IPR036388">
    <property type="entry name" value="WH-like_DNA-bd_sf"/>
</dbReference>
<dbReference type="Pfam" id="PF04545">
    <property type="entry name" value="Sigma70_r4"/>
    <property type="match status" value="1"/>
</dbReference>
<dbReference type="InterPro" id="IPR013324">
    <property type="entry name" value="RNA_pol_sigma_r3/r4-like"/>
</dbReference>
<proteinExistence type="predicted"/>
<dbReference type="EMBL" id="CP045875">
    <property type="protein sequence ID" value="QGG47684.1"/>
    <property type="molecule type" value="Genomic_DNA"/>
</dbReference>
<gene>
    <name evidence="2" type="ORF">FTV88_1584</name>
</gene>
<dbReference type="GO" id="GO:0006352">
    <property type="term" value="P:DNA-templated transcription initiation"/>
    <property type="evidence" value="ECO:0007669"/>
    <property type="project" value="InterPro"/>
</dbReference>
<evidence type="ECO:0000313" key="2">
    <source>
        <dbReference type="EMBL" id="QGG47684.1"/>
    </source>
</evidence>
<dbReference type="Gene3D" id="1.10.10.10">
    <property type="entry name" value="Winged helix-like DNA-binding domain superfamily/Winged helix DNA-binding domain"/>
    <property type="match status" value="1"/>
</dbReference>
<accession>A0A5Q2MXX4</accession>
<keyword evidence="3" id="KW-1185">Reference proteome</keyword>
<evidence type="ECO:0000259" key="1">
    <source>
        <dbReference type="Pfam" id="PF04545"/>
    </source>
</evidence>
<dbReference type="GO" id="GO:0003700">
    <property type="term" value="F:DNA-binding transcription factor activity"/>
    <property type="evidence" value="ECO:0007669"/>
    <property type="project" value="InterPro"/>
</dbReference>
<dbReference type="RefSeq" id="WP_243137396.1">
    <property type="nucleotide sequence ID" value="NZ_CP045875.1"/>
</dbReference>